<keyword evidence="1" id="KW-0732">Signal</keyword>
<protein>
    <recommendedName>
        <fullName evidence="4">Secreted protein</fullName>
    </recommendedName>
</protein>
<sequence length="163" mass="18056">MFSTNLFHPQLIHLILIISLQTLFGTVQSQAPRRRPTPHSPNTYTHRGATATCSYGYTPLGSTGEDAYCLTDTKGATCDPKSCTFRDTDGKNKSIDQLTFPTCWKGPKRYHGARATSFSVSKRRNVIIVNEGSIINSRDRIPTDGISCAWSNVRPHCDGCDPY</sequence>
<dbReference type="Proteomes" id="UP000765509">
    <property type="component" value="Unassembled WGS sequence"/>
</dbReference>
<feature type="chain" id="PRO_5040512491" description="Secreted protein" evidence="1">
    <location>
        <begin position="30"/>
        <end position="163"/>
    </location>
</feature>
<comment type="caution">
    <text evidence="2">The sequence shown here is derived from an EMBL/GenBank/DDBJ whole genome shotgun (WGS) entry which is preliminary data.</text>
</comment>
<dbReference type="EMBL" id="AVOT02046403">
    <property type="protein sequence ID" value="MBW0541716.1"/>
    <property type="molecule type" value="Genomic_DNA"/>
</dbReference>
<evidence type="ECO:0000256" key="1">
    <source>
        <dbReference type="SAM" id="SignalP"/>
    </source>
</evidence>
<dbReference type="AlphaFoldDB" id="A0A9Q3FQP4"/>
<reference evidence="2" key="1">
    <citation type="submission" date="2021-03" db="EMBL/GenBank/DDBJ databases">
        <title>Draft genome sequence of rust myrtle Austropuccinia psidii MF-1, a brazilian biotype.</title>
        <authorList>
            <person name="Quecine M.C."/>
            <person name="Pachon D.M.R."/>
            <person name="Bonatelli M.L."/>
            <person name="Correr F.H."/>
            <person name="Franceschini L.M."/>
            <person name="Leite T.F."/>
            <person name="Margarido G.R.A."/>
            <person name="Almeida C.A."/>
            <person name="Ferrarezi J.A."/>
            <person name="Labate C.A."/>
        </authorList>
    </citation>
    <scope>NUCLEOTIDE SEQUENCE</scope>
    <source>
        <strain evidence="2">MF-1</strain>
    </source>
</reference>
<organism evidence="2 3">
    <name type="scientific">Austropuccinia psidii MF-1</name>
    <dbReference type="NCBI Taxonomy" id="1389203"/>
    <lineage>
        <taxon>Eukaryota</taxon>
        <taxon>Fungi</taxon>
        <taxon>Dikarya</taxon>
        <taxon>Basidiomycota</taxon>
        <taxon>Pucciniomycotina</taxon>
        <taxon>Pucciniomycetes</taxon>
        <taxon>Pucciniales</taxon>
        <taxon>Sphaerophragmiaceae</taxon>
        <taxon>Austropuccinia</taxon>
    </lineage>
</organism>
<evidence type="ECO:0008006" key="4">
    <source>
        <dbReference type="Google" id="ProtNLM"/>
    </source>
</evidence>
<feature type="signal peptide" evidence="1">
    <location>
        <begin position="1"/>
        <end position="29"/>
    </location>
</feature>
<gene>
    <name evidence="2" type="ORF">O181_081431</name>
</gene>
<accession>A0A9Q3FQP4</accession>
<evidence type="ECO:0000313" key="2">
    <source>
        <dbReference type="EMBL" id="MBW0541716.1"/>
    </source>
</evidence>
<keyword evidence="3" id="KW-1185">Reference proteome</keyword>
<evidence type="ECO:0000313" key="3">
    <source>
        <dbReference type="Proteomes" id="UP000765509"/>
    </source>
</evidence>
<proteinExistence type="predicted"/>
<name>A0A9Q3FQP4_9BASI</name>